<dbReference type="KEGG" id="bvo:Pan97_37200"/>
<dbReference type="RefSeq" id="WP_144974946.1">
    <property type="nucleotide sequence ID" value="NZ_CP036289.1"/>
</dbReference>
<dbReference type="GO" id="GO:0015035">
    <property type="term" value="F:protein-disulfide reductase activity"/>
    <property type="evidence" value="ECO:0007669"/>
    <property type="project" value="InterPro"/>
</dbReference>
<dbReference type="PANTHER" id="PTHR34290:SF2">
    <property type="entry name" value="OS04G0668800 PROTEIN"/>
    <property type="match status" value="1"/>
</dbReference>
<name>A0A518CBQ7_9BACT</name>
<proteinExistence type="predicted"/>
<dbReference type="OrthoDB" id="9785438at2"/>
<sequence>MSIPTQTQARSDEKSLPSPKDRPKTDVVIYDGHCRICTGGVRILYWLDLGRRLSFLSLHDAKVAEVAPNLTYDQMMEEMWVIDTQGRQHSGAGAFRYLTRRIAMLWPVMPLLHIPGSLPLWSWLYQKVAAARYRFGKRTDDDCGDACAIHFGPKKNSET</sequence>
<evidence type="ECO:0000313" key="2">
    <source>
        <dbReference type="EMBL" id="QDU76665.1"/>
    </source>
</evidence>
<dbReference type="AlphaFoldDB" id="A0A518CBQ7"/>
<gene>
    <name evidence="2" type="ORF">Pan97_37200</name>
</gene>
<evidence type="ECO:0000256" key="1">
    <source>
        <dbReference type="SAM" id="MobiDB-lite"/>
    </source>
</evidence>
<accession>A0A518CBQ7</accession>
<dbReference type="InterPro" id="IPR044691">
    <property type="entry name" value="DCC1_Trx"/>
</dbReference>
<dbReference type="InterPro" id="IPR007263">
    <property type="entry name" value="DCC1-like"/>
</dbReference>
<keyword evidence="3" id="KW-1185">Reference proteome</keyword>
<dbReference type="Pfam" id="PF04134">
    <property type="entry name" value="DCC1-like"/>
    <property type="match status" value="1"/>
</dbReference>
<evidence type="ECO:0008006" key="4">
    <source>
        <dbReference type="Google" id="ProtNLM"/>
    </source>
</evidence>
<feature type="region of interest" description="Disordered" evidence="1">
    <location>
        <begin position="1"/>
        <end position="24"/>
    </location>
</feature>
<organism evidence="2 3">
    <name type="scientific">Bremerella volcania</name>
    <dbReference type="NCBI Taxonomy" id="2527984"/>
    <lineage>
        <taxon>Bacteria</taxon>
        <taxon>Pseudomonadati</taxon>
        <taxon>Planctomycetota</taxon>
        <taxon>Planctomycetia</taxon>
        <taxon>Pirellulales</taxon>
        <taxon>Pirellulaceae</taxon>
        <taxon>Bremerella</taxon>
    </lineage>
</organism>
<feature type="compositionally biased region" description="Basic and acidic residues" evidence="1">
    <location>
        <begin position="10"/>
        <end position="24"/>
    </location>
</feature>
<evidence type="ECO:0000313" key="3">
    <source>
        <dbReference type="Proteomes" id="UP000318626"/>
    </source>
</evidence>
<dbReference type="PANTHER" id="PTHR34290">
    <property type="entry name" value="SI:CH73-390P7.2"/>
    <property type="match status" value="1"/>
</dbReference>
<reference evidence="3" key="1">
    <citation type="submission" date="2019-02" db="EMBL/GenBank/DDBJ databases">
        <title>Deep-cultivation of Planctomycetes and their phenomic and genomic characterization uncovers novel biology.</title>
        <authorList>
            <person name="Wiegand S."/>
            <person name="Jogler M."/>
            <person name="Boedeker C."/>
            <person name="Pinto D."/>
            <person name="Vollmers J."/>
            <person name="Rivas-Marin E."/>
            <person name="Kohn T."/>
            <person name="Peeters S.H."/>
            <person name="Heuer A."/>
            <person name="Rast P."/>
            <person name="Oberbeckmann S."/>
            <person name="Bunk B."/>
            <person name="Jeske O."/>
            <person name="Meyerdierks A."/>
            <person name="Storesund J.E."/>
            <person name="Kallscheuer N."/>
            <person name="Luecker S."/>
            <person name="Lage O.M."/>
            <person name="Pohl T."/>
            <person name="Merkel B.J."/>
            <person name="Hornburger P."/>
            <person name="Mueller R.-W."/>
            <person name="Bruemmer F."/>
            <person name="Labrenz M."/>
            <person name="Spormann A.M."/>
            <person name="Op den Camp H."/>
            <person name="Overmann J."/>
            <person name="Amann R."/>
            <person name="Jetten M.S.M."/>
            <person name="Mascher T."/>
            <person name="Medema M.H."/>
            <person name="Devos D.P."/>
            <person name="Kaster A.-K."/>
            <person name="Ovreas L."/>
            <person name="Rohde M."/>
            <person name="Galperin M.Y."/>
            <person name="Jogler C."/>
        </authorList>
    </citation>
    <scope>NUCLEOTIDE SEQUENCE [LARGE SCALE GENOMIC DNA]</scope>
    <source>
        <strain evidence="3">Pan97</strain>
    </source>
</reference>
<protein>
    <recommendedName>
        <fullName evidence="4">Thiol-disulfide oxidoreductase</fullName>
    </recommendedName>
</protein>
<dbReference type="Proteomes" id="UP000318626">
    <property type="component" value="Chromosome"/>
</dbReference>
<dbReference type="EMBL" id="CP036289">
    <property type="protein sequence ID" value="QDU76665.1"/>
    <property type="molecule type" value="Genomic_DNA"/>
</dbReference>